<dbReference type="KEGG" id="mrr:Moror_9765"/>
<feature type="transmembrane region" description="Helical" evidence="1">
    <location>
        <begin position="212"/>
        <end position="235"/>
    </location>
</feature>
<dbReference type="Proteomes" id="UP000017559">
    <property type="component" value="Unassembled WGS sequence"/>
</dbReference>
<keyword evidence="3" id="KW-1185">Reference proteome</keyword>
<name>V2WYD9_MONRO</name>
<accession>V2WYD9</accession>
<evidence type="ECO:0000313" key="2">
    <source>
        <dbReference type="EMBL" id="ESK86582.1"/>
    </source>
</evidence>
<dbReference type="EMBL" id="AWSO01000915">
    <property type="protein sequence ID" value="ESK86582.1"/>
    <property type="molecule type" value="Genomic_DNA"/>
</dbReference>
<feature type="transmembrane region" description="Helical" evidence="1">
    <location>
        <begin position="241"/>
        <end position="262"/>
    </location>
</feature>
<keyword evidence="1" id="KW-0812">Transmembrane</keyword>
<feature type="transmembrane region" description="Helical" evidence="1">
    <location>
        <begin position="113"/>
        <end position="129"/>
    </location>
</feature>
<keyword evidence="1" id="KW-1133">Transmembrane helix</keyword>
<dbReference type="HOGENOM" id="CLU_081040_0_0_1"/>
<organism evidence="2 3">
    <name type="scientific">Moniliophthora roreri (strain MCA 2997)</name>
    <name type="common">Cocoa frosty pod rot fungus</name>
    <name type="synonym">Crinipellis roreri</name>
    <dbReference type="NCBI Taxonomy" id="1381753"/>
    <lineage>
        <taxon>Eukaryota</taxon>
        <taxon>Fungi</taxon>
        <taxon>Dikarya</taxon>
        <taxon>Basidiomycota</taxon>
        <taxon>Agaricomycotina</taxon>
        <taxon>Agaricomycetes</taxon>
        <taxon>Agaricomycetidae</taxon>
        <taxon>Agaricales</taxon>
        <taxon>Marasmiineae</taxon>
        <taxon>Marasmiaceae</taxon>
        <taxon>Moniliophthora</taxon>
    </lineage>
</organism>
<reference evidence="2 3" key="1">
    <citation type="journal article" date="2014" name="BMC Genomics">
        <title>Genome and secretome analysis of the hemibiotrophic fungal pathogen, Moniliophthora roreri, which causes frosty pod rot disease of cacao: mechanisms of the biotrophic and necrotrophic phases.</title>
        <authorList>
            <person name="Meinhardt L.W."/>
            <person name="Costa G.G.L."/>
            <person name="Thomazella D.P.T."/>
            <person name="Teixeira P.J.P.L."/>
            <person name="Carazzolle M.F."/>
            <person name="Schuster S.C."/>
            <person name="Carlson J.E."/>
            <person name="Guiltinan M.J."/>
            <person name="Mieczkowski P."/>
            <person name="Farmer A."/>
            <person name="Ramaraj T."/>
            <person name="Crozier J."/>
            <person name="Davis R.E."/>
            <person name="Shao J."/>
            <person name="Melnick R.L."/>
            <person name="Pereira G.A.G."/>
            <person name="Bailey B.A."/>
        </authorList>
    </citation>
    <scope>NUCLEOTIDE SEQUENCE [LARGE SCALE GENOMIC DNA]</scope>
    <source>
        <strain evidence="2 3">MCA 2997</strain>
    </source>
</reference>
<evidence type="ECO:0000256" key="1">
    <source>
        <dbReference type="SAM" id="Phobius"/>
    </source>
</evidence>
<protein>
    <submittedName>
        <fullName evidence="2">Uncharacterized protein</fullName>
    </submittedName>
</protein>
<dbReference type="AlphaFoldDB" id="V2WYD9"/>
<proteinExistence type="predicted"/>
<evidence type="ECO:0000313" key="3">
    <source>
        <dbReference type="Proteomes" id="UP000017559"/>
    </source>
</evidence>
<feature type="transmembrane region" description="Helical" evidence="1">
    <location>
        <begin position="141"/>
        <end position="159"/>
    </location>
</feature>
<gene>
    <name evidence="2" type="ORF">Moror_9765</name>
</gene>
<keyword evidence="1" id="KW-0472">Membrane</keyword>
<sequence length="299" mass="34944">MRQASHPYSLPVWRIRGLDSAQLQPNTHVETDLYAPCQNTSFGFFFFGFDYRMLSKPQNIVTGRSQPHMYKVKPRCRDEWVSSPLLDLIHPIMTLMEDCLQQTQNQWTKKINRIFRICGIVNTIILLILDPGRRTESITTFPTPLILWLPVSLIGLIILEAPRQLILHHVTERLLDAYAALVYHIRSRSRSRSQIENEIYPIRLEYPFPYRFLWDILCAQFVLVFAIELILILNYQHSTRLIKFDISVVFVFLLLLMVYLIFEGSRRIQRELGAKAVWSSLGLDSQVSIDEYGEDSRGK</sequence>
<comment type="caution">
    <text evidence="2">The sequence shown here is derived from an EMBL/GenBank/DDBJ whole genome shotgun (WGS) entry which is preliminary data.</text>
</comment>